<keyword evidence="5 6" id="KW-0472">Membrane</keyword>
<keyword evidence="8" id="KW-1185">Reference proteome</keyword>
<feature type="transmembrane region" description="Helical" evidence="6">
    <location>
        <begin position="191"/>
        <end position="210"/>
    </location>
</feature>
<feature type="transmembrane region" description="Helical" evidence="6">
    <location>
        <begin position="541"/>
        <end position="564"/>
    </location>
</feature>
<proteinExistence type="inferred from homology"/>
<dbReference type="GO" id="GO:0055085">
    <property type="term" value="P:transmembrane transport"/>
    <property type="evidence" value="ECO:0000318"/>
    <property type="project" value="GO_Central"/>
</dbReference>
<evidence type="ECO:0000256" key="1">
    <source>
        <dbReference type="ARBA" id="ARBA00004141"/>
    </source>
</evidence>
<dbReference type="EMBL" id="GL377567">
    <property type="protein sequence ID" value="EFJ35792.1"/>
    <property type="molecule type" value="Genomic_DNA"/>
</dbReference>
<feature type="transmembrane region" description="Helical" evidence="6">
    <location>
        <begin position="72"/>
        <end position="92"/>
    </location>
</feature>
<keyword evidence="3 6" id="KW-0812">Transmembrane</keyword>
<reference evidence="7 8" key="1">
    <citation type="journal article" date="2011" name="Science">
        <title>The Selaginella genome identifies genetic changes associated with the evolution of vascular plants.</title>
        <authorList>
            <person name="Banks J.A."/>
            <person name="Nishiyama T."/>
            <person name="Hasebe M."/>
            <person name="Bowman J.L."/>
            <person name="Gribskov M."/>
            <person name="dePamphilis C."/>
            <person name="Albert V.A."/>
            <person name="Aono N."/>
            <person name="Aoyama T."/>
            <person name="Ambrose B.A."/>
            <person name="Ashton N.W."/>
            <person name="Axtell M.J."/>
            <person name="Barker E."/>
            <person name="Barker M.S."/>
            <person name="Bennetzen J.L."/>
            <person name="Bonawitz N.D."/>
            <person name="Chapple C."/>
            <person name="Cheng C."/>
            <person name="Correa L.G."/>
            <person name="Dacre M."/>
            <person name="DeBarry J."/>
            <person name="Dreyer I."/>
            <person name="Elias M."/>
            <person name="Engstrom E.M."/>
            <person name="Estelle M."/>
            <person name="Feng L."/>
            <person name="Finet C."/>
            <person name="Floyd S.K."/>
            <person name="Frommer W.B."/>
            <person name="Fujita T."/>
            <person name="Gramzow L."/>
            <person name="Gutensohn M."/>
            <person name="Harholt J."/>
            <person name="Hattori M."/>
            <person name="Heyl A."/>
            <person name="Hirai T."/>
            <person name="Hiwatashi Y."/>
            <person name="Ishikawa M."/>
            <person name="Iwata M."/>
            <person name="Karol K.G."/>
            <person name="Koehler B."/>
            <person name="Kolukisaoglu U."/>
            <person name="Kubo M."/>
            <person name="Kurata T."/>
            <person name="Lalonde S."/>
            <person name="Li K."/>
            <person name="Li Y."/>
            <person name="Litt A."/>
            <person name="Lyons E."/>
            <person name="Manning G."/>
            <person name="Maruyama T."/>
            <person name="Michael T.P."/>
            <person name="Mikami K."/>
            <person name="Miyazaki S."/>
            <person name="Morinaga S."/>
            <person name="Murata T."/>
            <person name="Mueller-Roeber B."/>
            <person name="Nelson D.R."/>
            <person name="Obara M."/>
            <person name="Oguri Y."/>
            <person name="Olmstead R.G."/>
            <person name="Onodera N."/>
            <person name="Petersen B.L."/>
            <person name="Pils B."/>
            <person name="Prigge M."/>
            <person name="Rensing S.A."/>
            <person name="Riano-Pachon D.M."/>
            <person name="Roberts A.W."/>
            <person name="Sato Y."/>
            <person name="Scheller H.V."/>
            <person name="Schulz B."/>
            <person name="Schulz C."/>
            <person name="Shakirov E.V."/>
            <person name="Shibagaki N."/>
            <person name="Shinohara N."/>
            <person name="Shippen D.E."/>
            <person name="Soerensen I."/>
            <person name="Sotooka R."/>
            <person name="Sugimoto N."/>
            <person name="Sugita M."/>
            <person name="Sumikawa N."/>
            <person name="Tanurdzic M."/>
            <person name="Theissen G."/>
            <person name="Ulvskov P."/>
            <person name="Wakazuki S."/>
            <person name="Weng J.K."/>
            <person name="Willats W.W."/>
            <person name="Wipf D."/>
            <person name="Wolf P.G."/>
            <person name="Yang L."/>
            <person name="Zimmer A.D."/>
            <person name="Zhu Q."/>
            <person name="Mitros T."/>
            <person name="Hellsten U."/>
            <person name="Loque D."/>
            <person name="Otillar R."/>
            <person name="Salamov A."/>
            <person name="Schmutz J."/>
            <person name="Shapiro H."/>
            <person name="Lindquist E."/>
            <person name="Lucas S."/>
            <person name="Rokhsar D."/>
            <person name="Grigoriev I.V."/>
        </authorList>
    </citation>
    <scope>NUCLEOTIDE SEQUENCE [LARGE SCALE GENOMIC DNA]</scope>
</reference>
<accession>D8QU20</accession>
<dbReference type="Pfam" id="PF00854">
    <property type="entry name" value="PTR2"/>
    <property type="match status" value="1"/>
</dbReference>
<feature type="transmembrane region" description="Helical" evidence="6">
    <location>
        <begin position="338"/>
        <end position="357"/>
    </location>
</feature>
<feature type="transmembrane region" description="Helical" evidence="6">
    <location>
        <begin position="377"/>
        <end position="397"/>
    </location>
</feature>
<evidence type="ECO:0000313" key="8">
    <source>
        <dbReference type="Proteomes" id="UP000001514"/>
    </source>
</evidence>
<dbReference type="GO" id="GO:0016020">
    <property type="term" value="C:membrane"/>
    <property type="evidence" value="ECO:0000318"/>
    <property type="project" value="GO_Central"/>
</dbReference>
<organism evidence="8">
    <name type="scientific">Selaginella moellendorffii</name>
    <name type="common">Spikemoss</name>
    <dbReference type="NCBI Taxonomy" id="88036"/>
    <lineage>
        <taxon>Eukaryota</taxon>
        <taxon>Viridiplantae</taxon>
        <taxon>Streptophyta</taxon>
        <taxon>Embryophyta</taxon>
        <taxon>Tracheophyta</taxon>
        <taxon>Lycopodiopsida</taxon>
        <taxon>Selaginellales</taxon>
        <taxon>Selaginellaceae</taxon>
        <taxon>Selaginella</taxon>
    </lineage>
</organism>
<dbReference type="Gramene" id="EFJ35792">
    <property type="protein sequence ID" value="EFJ35792"/>
    <property type="gene ID" value="SELMODRAFT_78769"/>
</dbReference>
<name>D8QU20_SELML</name>
<feature type="transmembrane region" description="Helical" evidence="6">
    <location>
        <begin position="31"/>
        <end position="52"/>
    </location>
</feature>
<dbReference type="Proteomes" id="UP000001514">
    <property type="component" value="Unassembled WGS sequence"/>
</dbReference>
<gene>
    <name evidence="7" type="ORF">SELMODRAFT_78769</name>
</gene>
<dbReference type="eggNOG" id="KOG1237">
    <property type="taxonomic scope" value="Eukaryota"/>
</dbReference>
<feature type="transmembrane region" description="Helical" evidence="6">
    <location>
        <begin position="458"/>
        <end position="480"/>
    </location>
</feature>
<feature type="transmembrane region" description="Helical" evidence="6">
    <location>
        <begin position="500"/>
        <end position="521"/>
    </location>
</feature>
<feature type="transmembrane region" description="Helical" evidence="6">
    <location>
        <begin position="104"/>
        <end position="123"/>
    </location>
</feature>
<dbReference type="CDD" id="cd17419">
    <property type="entry name" value="MFS_NPF7"/>
    <property type="match status" value="1"/>
</dbReference>
<evidence type="ECO:0000256" key="3">
    <source>
        <dbReference type="ARBA" id="ARBA00022692"/>
    </source>
</evidence>
<feature type="transmembrane region" description="Helical" evidence="6">
    <location>
        <begin position="216"/>
        <end position="236"/>
    </location>
</feature>
<evidence type="ECO:0008006" key="9">
    <source>
        <dbReference type="Google" id="ProtNLM"/>
    </source>
</evidence>
<protein>
    <recommendedName>
        <fullName evidence="9">Major facilitator superfamily (MFS) profile domain-containing protein</fullName>
    </recommendedName>
</protein>
<dbReference type="OMA" id="MIPIMIT"/>
<evidence type="ECO:0000256" key="6">
    <source>
        <dbReference type="SAM" id="Phobius"/>
    </source>
</evidence>
<evidence type="ECO:0000313" key="7">
    <source>
        <dbReference type="EMBL" id="EFJ35792.1"/>
    </source>
</evidence>
<dbReference type="KEGG" id="smo:SELMODRAFT_78769"/>
<feature type="transmembrane region" description="Helical" evidence="6">
    <location>
        <begin position="418"/>
        <end position="438"/>
    </location>
</feature>
<dbReference type="GO" id="GO:0022857">
    <property type="term" value="F:transmembrane transporter activity"/>
    <property type="evidence" value="ECO:0000318"/>
    <property type="project" value="GO_Central"/>
</dbReference>
<comment type="subcellular location">
    <subcellularLocation>
        <location evidence="1">Membrane</location>
        <topology evidence="1">Multi-pass membrane protein</topology>
    </subcellularLocation>
</comment>
<evidence type="ECO:0000256" key="5">
    <source>
        <dbReference type="ARBA" id="ARBA00023136"/>
    </source>
</evidence>
<dbReference type="InterPro" id="IPR036259">
    <property type="entry name" value="MFS_trans_sf"/>
</dbReference>
<evidence type="ECO:0000256" key="2">
    <source>
        <dbReference type="ARBA" id="ARBA00005982"/>
    </source>
</evidence>
<dbReference type="SUPFAM" id="SSF103473">
    <property type="entry name" value="MFS general substrate transporter"/>
    <property type="match status" value="1"/>
</dbReference>
<keyword evidence="4 6" id="KW-1133">Transmembrane helix</keyword>
<dbReference type="OrthoDB" id="8904098at2759"/>
<sequence length="575" mass="63508">METATRDDDLYTKDGTVDICGRRATRASTGLWKAAGFVLVNQALVSVTYYGIYNNLVRYLTNVLHQSNATAASNVNLWTGTSSITALIGGFISDSYLGRYWTTTLFLFVYLLGMILLTLSAALPSLKPPSCDTGVDCQPASPAQTGVFFFAVYLGGLASGAYQPCNSSLGADQFDEENPDELPKMTAYFNWFYQSMTVGALLASTLVLYTQENVSWSFGFGICTIAMGLAVVVFLIGTPLYRNHGPGGNPLVRVFQVLVATVRKMGLKNPNDASLLYEVADDKPSIKGSRKIQHTTNFQFLDKAAIILPSDLEEVNPWRLCTVSQVEEVKCIIRMLPILLSSIVYSIVYSQMATLFLEQGGTMDTHLGRYKIPPGSLSVFENLSILVCTPTYEWFLVPLLRRFTKHPKGLTDLQRIGTGLFVIMLSMVVAALVEIRRLGVARDHGQLDSPAAVLPMSVFWLVPQYFLVGASEVFTFIGLIEFFYDESPDGMRALGSSFQLTALACGNYSSSLVVTIVNGVTGRRGHTSWIADNLNRAHFDYFYWMLAVVTGIDLVFFMVCAYFYKYIKTVSFSNE</sequence>
<dbReference type="InParanoid" id="D8QU20"/>
<dbReference type="AlphaFoldDB" id="D8QU20"/>
<dbReference type="HOGENOM" id="CLU_009313_4_1_1"/>
<evidence type="ECO:0000256" key="4">
    <source>
        <dbReference type="ARBA" id="ARBA00022989"/>
    </source>
</evidence>
<feature type="transmembrane region" description="Helical" evidence="6">
    <location>
        <begin position="143"/>
        <end position="162"/>
    </location>
</feature>
<dbReference type="Gene3D" id="1.20.1250.20">
    <property type="entry name" value="MFS general substrate transporter like domains"/>
    <property type="match status" value="1"/>
</dbReference>
<dbReference type="PANTHER" id="PTHR11654">
    <property type="entry name" value="OLIGOPEPTIDE TRANSPORTER-RELATED"/>
    <property type="match status" value="1"/>
</dbReference>
<dbReference type="InterPro" id="IPR000109">
    <property type="entry name" value="POT_fam"/>
</dbReference>
<comment type="similarity">
    <text evidence="2">Belongs to the major facilitator superfamily. Proton-dependent oligopeptide transporter (POT/PTR) (TC 2.A.17) family.</text>
</comment>